<keyword evidence="1" id="KW-1133">Transmembrane helix</keyword>
<feature type="transmembrane region" description="Helical" evidence="1">
    <location>
        <begin position="63"/>
        <end position="79"/>
    </location>
</feature>
<dbReference type="EMBL" id="CYXP01000013">
    <property type="protein sequence ID" value="CUN32908.1"/>
    <property type="molecule type" value="Genomic_DNA"/>
</dbReference>
<evidence type="ECO:0000256" key="1">
    <source>
        <dbReference type="SAM" id="Phobius"/>
    </source>
</evidence>
<evidence type="ECO:0008006" key="4">
    <source>
        <dbReference type="Google" id="ProtNLM"/>
    </source>
</evidence>
<feature type="transmembrane region" description="Helical" evidence="1">
    <location>
        <begin position="12"/>
        <end position="30"/>
    </location>
</feature>
<feature type="transmembrane region" description="Helical" evidence="1">
    <location>
        <begin position="326"/>
        <end position="346"/>
    </location>
</feature>
<dbReference type="Proteomes" id="UP000095591">
    <property type="component" value="Unassembled WGS sequence"/>
</dbReference>
<reference evidence="2 3" key="1">
    <citation type="submission" date="2015-09" db="EMBL/GenBank/DDBJ databases">
        <authorList>
            <consortium name="Pathogen Informatics"/>
        </authorList>
    </citation>
    <scope>NUCLEOTIDE SEQUENCE [LARGE SCALE GENOMIC DNA]</scope>
    <source>
        <strain evidence="2 3">2789STDY5608872</strain>
    </source>
</reference>
<dbReference type="RefSeq" id="WP_057319997.1">
    <property type="nucleotide sequence ID" value="NZ_CYXP01000013.1"/>
</dbReference>
<protein>
    <recommendedName>
        <fullName evidence="4">O-antigen ligase domain-containing protein</fullName>
    </recommendedName>
</protein>
<feature type="transmembrane region" description="Helical" evidence="1">
    <location>
        <begin position="36"/>
        <end position="56"/>
    </location>
</feature>
<organism evidence="2 3">
    <name type="scientific">Parabacteroides distasonis</name>
    <dbReference type="NCBI Taxonomy" id="823"/>
    <lineage>
        <taxon>Bacteria</taxon>
        <taxon>Pseudomonadati</taxon>
        <taxon>Bacteroidota</taxon>
        <taxon>Bacteroidia</taxon>
        <taxon>Bacteroidales</taxon>
        <taxon>Tannerellaceae</taxon>
        <taxon>Parabacteroides</taxon>
    </lineage>
</organism>
<sequence length="404" mass="45843">MKMNQKAYLPSIYRYGLLFSFVSTLSPWFLWPIKGFGVLLVLFTTLYAFVKTPVLFILTKEKLCVIGLLFAFYCTLGLTANFNGYVSNFINFLSVAGLVCLNRENKIELLTFVSKGFAGIVLVSFLCFVMTFASGLSLPYESVTYKDVYQIRNFYFFLTSEWDSPFLFPRFQAVFAEPGHLGMIAALLLFVQSYNLSKWYNLILFLGALFSFSLASYVLMALGALLLIFIRYKHSIVYVVSIVLLCGAIVTVINRVVGEYNLFNQLIVERLTIEDGQIAGNNRFSSDFEDEYERKKETSAVWFGWQPDFSQYDGGNAGYKRYISEYGLVGLFVCIITYLSFCRGYSRKYAYSLFLLYAASFLQRAYPFWASELIIFICGLPLLCSSDSASSISSTSVITCKCVV</sequence>
<feature type="transmembrane region" description="Helical" evidence="1">
    <location>
        <begin position="171"/>
        <end position="191"/>
    </location>
</feature>
<proteinExistence type="predicted"/>
<evidence type="ECO:0000313" key="2">
    <source>
        <dbReference type="EMBL" id="CUN32908.1"/>
    </source>
</evidence>
<gene>
    <name evidence="2" type="ORF">ERS852429_04186</name>
</gene>
<dbReference type="AlphaFoldDB" id="A0A173W3V8"/>
<feature type="transmembrane region" description="Helical" evidence="1">
    <location>
        <begin position="236"/>
        <end position="257"/>
    </location>
</feature>
<name>A0A173W3V8_PARDI</name>
<feature type="transmembrane region" description="Helical" evidence="1">
    <location>
        <begin position="203"/>
        <end position="230"/>
    </location>
</feature>
<evidence type="ECO:0000313" key="3">
    <source>
        <dbReference type="Proteomes" id="UP000095591"/>
    </source>
</evidence>
<feature type="transmembrane region" description="Helical" evidence="1">
    <location>
        <begin position="109"/>
        <end position="133"/>
    </location>
</feature>
<keyword evidence="1" id="KW-0472">Membrane</keyword>
<keyword evidence="1" id="KW-0812">Transmembrane</keyword>
<accession>A0A173W3V8</accession>